<dbReference type="EMBL" id="LT629758">
    <property type="protein sequence ID" value="SDT68138.1"/>
    <property type="molecule type" value="Genomic_DNA"/>
</dbReference>
<dbReference type="AlphaFoldDB" id="A0A1H2CCB3"/>
<dbReference type="RefSeq" id="WP_092547457.1">
    <property type="nucleotide sequence ID" value="NZ_BOMJ01000043.1"/>
</dbReference>
<keyword evidence="1" id="KW-0436">Ligase</keyword>
<accession>A0A1H2CCB3</accession>
<organism evidence="1 2">
    <name type="scientific">Actinoplanes derwentensis</name>
    <dbReference type="NCBI Taxonomy" id="113562"/>
    <lineage>
        <taxon>Bacteria</taxon>
        <taxon>Bacillati</taxon>
        <taxon>Actinomycetota</taxon>
        <taxon>Actinomycetes</taxon>
        <taxon>Micromonosporales</taxon>
        <taxon>Micromonosporaceae</taxon>
        <taxon>Actinoplanes</taxon>
    </lineage>
</organism>
<dbReference type="SUPFAM" id="SSF56801">
    <property type="entry name" value="Acetyl-CoA synthetase-like"/>
    <property type="match status" value="1"/>
</dbReference>
<sequence length="448" mass="49352">MTSHEWWHNADLRMATAVGDGWRLFNDLYLRAQTDADLLALTRRTRLAQSLTHAARTEHFAPHLGGRQITADNAEATLAALPVLEKDVLRHTPEAITTGLVDPWDVLKVRTSGTTGEPVWIIHDDTKLTESTAANLRMLDAYGLQPGLRVIRATADLRHGLVDYETMPFFGQATVLQVNMSTATPGDAAFLTRLCAEFKPDVLWGQPVEILLAALRQNEGTIDFPKFKAVLTHGDSLDARARATIADVFGCPHYDLYGLQEFGRVGWECPQSPGTYHIDEERVSIDVQGDGQVLITSLTNTAMSLLRYRPGDGGELLTEPCPCGRPHVRLTKIEGRKRALVADADGQLVNIKPLRLILEVQPLHRWQVRQNEAGCLDVLIAPESPADGDELARDLYAALKNTMRLRELTVRPVELAELTTASGKAPLFQLLATQEALSAAVVDNATSW</sequence>
<dbReference type="PANTHER" id="PTHR36932:SF1">
    <property type="entry name" value="CAPSULAR POLYSACCHARIDE BIOSYNTHESIS PROTEIN"/>
    <property type="match status" value="1"/>
</dbReference>
<evidence type="ECO:0000313" key="2">
    <source>
        <dbReference type="Proteomes" id="UP000198688"/>
    </source>
</evidence>
<reference evidence="1 2" key="1">
    <citation type="submission" date="2016-10" db="EMBL/GenBank/DDBJ databases">
        <authorList>
            <person name="de Groot N.N."/>
        </authorList>
    </citation>
    <scope>NUCLEOTIDE SEQUENCE [LARGE SCALE GENOMIC DNA]</scope>
    <source>
        <strain evidence="1 2">DSM 43941</strain>
    </source>
</reference>
<gene>
    <name evidence="1" type="ORF">SAMN04489716_5578</name>
</gene>
<evidence type="ECO:0000313" key="1">
    <source>
        <dbReference type="EMBL" id="SDT68138.1"/>
    </source>
</evidence>
<name>A0A1H2CCB3_9ACTN</name>
<keyword evidence="2" id="KW-1185">Reference proteome</keyword>
<dbReference type="Proteomes" id="UP000198688">
    <property type="component" value="Chromosome I"/>
</dbReference>
<proteinExistence type="predicted"/>
<dbReference type="GO" id="GO:0016874">
    <property type="term" value="F:ligase activity"/>
    <property type="evidence" value="ECO:0007669"/>
    <property type="project" value="UniProtKB-KW"/>
</dbReference>
<dbReference type="InterPro" id="IPR053158">
    <property type="entry name" value="CapK_Type1_Caps_Biosynth"/>
</dbReference>
<protein>
    <submittedName>
        <fullName evidence="1">Phenylacetate-CoA ligase</fullName>
    </submittedName>
</protein>
<dbReference type="Gene3D" id="3.40.50.12780">
    <property type="entry name" value="N-terminal domain of ligase-like"/>
    <property type="match status" value="1"/>
</dbReference>
<dbReference type="OrthoDB" id="580775at2"/>
<dbReference type="PANTHER" id="PTHR36932">
    <property type="entry name" value="CAPSULAR POLYSACCHARIDE BIOSYNTHESIS PROTEIN"/>
    <property type="match status" value="1"/>
</dbReference>
<dbReference type="InterPro" id="IPR042099">
    <property type="entry name" value="ANL_N_sf"/>
</dbReference>
<dbReference type="STRING" id="113562.SAMN04489716_5578"/>